<dbReference type="RefSeq" id="WP_233394669.1">
    <property type="nucleotide sequence ID" value="NZ_JAJTWT010000013.1"/>
</dbReference>
<sequence>MKAAAWSLGLASAAVAAWLAWGRPGPGELRPEASAAPPPARPVPASAPLPSAALAAAPGASAGAAGDLAARPTQPPAQALRALMQCHAANTCRVTSHEGLDEHFEIVEAVLRQLDRLVAQGSPAEQVAWARELLGFPDGHVQAAALSLAARLPPSAETVAAAVKALGRSHDAVLLAQAYPVLRQWQQLGMSAGYDDMFLGLVHTGGWQAAQSVAENIGPFLNAGNVGRFEQVARQLQPGARQQALLRSLRDYQLQRQGG</sequence>
<dbReference type="Proteomes" id="UP001201463">
    <property type="component" value="Unassembled WGS sequence"/>
</dbReference>
<reference evidence="1 2" key="1">
    <citation type="submission" date="2021-12" db="EMBL/GenBank/DDBJ databases">
        <title>Genome seq of p7.</title>
        <authorList>
            <person name="Seo T."/>
        </authorList>
    </citation>
    <scope>NUCLEOTIDE SEQUENCE [LARGE SCALE GENOMIC DNA]</scope>
    <source>
        <strain evidence="1 2">P7</strain>
    </source>
</reference>
<organism evidence="1 2">
    <name type="scientific">Pelomonas caseinilytica</name>
    <dbReference type="NCBI Taxonomy" id="2906763"/>
    <lineage>
        <taxon>Bacteria</taxon>
        <taxon>Pseudomonadati</taxon>
        <taxon>Pseudomonadota</taxon>
        <taxon>Betaproteobacteria</taxon>
        <taxon>Burkholderiales</taxon>
        <taxon>Sphaerotilaceae</taxon>
        <taxon>Roseateles</taxon>
    </lineage>
</organism>
<evidence type="ECO:0000313" key="1">
    <source>
        <dbReference type="EMBL" id="MCE4540110.1"/>
    </source>
</evidence>
<accession>A0ABS8XK61</accession>
<protein>
    <submittedName>
        <fullName evidence="1">Uncharacterized protein</fullName>
    </submittedName>
</protein>
<name>A0ABS8XK61_9BURK</name>
<gene>
    <name evidence="1" type="ORF">LXT12_22930</name>
</gene>
<evidence type="ECO:0000313" key="2">
    <source>
        <dbReference type="Proteomes" id="UP001201463"/>
    </source>
</evidence>
<proteinExistence type="predicted"/>
<comment type="caution">
    <text evidence="1">The sequence shown here is derived from an EMBL/GenBank/DDBJ whole genome shotgun (WGS) entry which is preliminary data.</text>
</comment>
<keyword evidence="2" id="KW-1185">Reference proteome</keyword>
<dbReference type="EMBL" id="JAJTWT010000013">
    <property type="protein sequence ID" value="MCE4540110.1"/>
    <property type="molecule type" value="Genomic_DNA"/>
</dbReference>